<dbReference type="Pfam" id="PF00528">
    <property type="entry name" value="BPD_transp_1"/>
    <property type="match status" value="2"/>
</dbReference>
<dbReference type="EMBL" id="PISP01000001">
    <property type="protein sequence ID" value="PKD45368.1"/>
    <property type="molecule type" value="Genomic_DNA"/>
</dbReference>
<dbReference type="AlphaFoldDB" id="A0A2N0VME7"/>
<keyword evidence="10" id="KW-1185">Reference proteome</keyword>
<evidence type="ECO:0000256" key="1">
    <source>
        <dbReference type="ARBA" id="ARBA00004651"/>
    </source>
</evidence>
<feature type="transmembrane region" description="Helical" evidence="7">
    <location>
        <begin position="534"/>
        <end position="554"/>
    </location>
</feature>
<reference evidence="9 10" key="1">
    <citation type="submission" date="2017-11" db="EMBL/GenBank/DDBJ databases">
        <title>Rhodohalobacter 15182 sp. nov., isolated from a salt lake.</title>
        <authorList>
            <person name="Han S."/>
        </authorList>
    </citation>
    <scope>NUCLEOTIDE SEQUENCE [LARGE SCALE GENOMIC DNA]</scope>
    <source>
        <strain evidence="9 10">15182</strain>
    </source>
</reference>
<keyword evidence="5 7" id="KW-1133">Transmembrane helix</keyword>
<keyword evidence="3" id="KW-1003">Cell membrane</keyword>
<feature type="transmembrane region" description="Helical" evidence="7">
    <location>
        <begin position="251"/>
        <end position="270"/>
    </location>
</feature>
<keyword evidence="6 7" id="KW-0472">Membrane</keyword>
<keyword evidence="2 7" id="KW-0813">Transport</keyword>
<feature type="transmembrane region" description="Helical" evidence="7">
    <location>
        <begin position="101"/>
        <end position="120"/>
    </location>
</feature>
<evidence type="ECO:0000256" key="7">
    <source>
        <dbReference type="RuleBase" id="RU363032"/>
    </source>
</evidence>
<dbReference type="OrthoDB" id="9776648at2"/>
<organism evidence="9 10">
    <name type="scientific">Rhodohalobacter barkolensis</name>
    <dbReference type="NCBI Taxonomy" id="2053187"/>
    <lineage>
        <taxon>Bacteria</taxon>
        <taxon>Pseudomonadati</taxon>
        <taxon>Balneolota</taxon>
        <taxon>Balneolia</taxon>
        <taxon>Balneolales</taxon>
        <taxon>Balneolaceae</taxon>
        <taxon>Rhodohalobacter</taxon>
    </lineage>
</organism>
<feature type="domain" description="ABC transmembrane type-1" evidence="8">
    <location>
        <begin position="65"/>
        <end position="269"/>
    </location>
</feature>
<dbReference type="Gene3D" id="1.10.3720.10">
    <property type="entry name" value="MetI-like"/>
    <property type="match status" value="2"/>
</dbReference>
<feature type="transmembrane region" description="Helical" evidence="7">
    <location>
        <begin position="479"/>
        <end position="498"/>
    </location>
</feature>
<feature type="transmembrane region" description="Helical" evidence="7">
    <location>
        <begin position="197"/>
        <end position="219"/>
    </location>
</feature>
<dbReference type="GO" id="GO:0055085">
    <property type="term" value="P:transmembrane transport"/>
    <property type="evidence" value="ECO:0007669"/>
    <property type="project" value="InterPro"/>
</dbReference>
<dbReference type="PROSITE" id="PS50928">
    <property type="entry name" value="ABC_TM1"/>
    <property type="match status" value="2"/>
</dbReference>
<dbReference type="GO" id="GO:0005886">
    <property type="term" value="C:plasma membrane"/>
    <property type="evidence" value="ECO:0007669"/>
    <property type="project" value="UniProtKB-SubCell"/>
</dbReference>
<accession>A0A2N0VME7</accession>
<comment type="subcellular location">
    <subcellularLocation>
        <location evidence="1 7">Cell membrane</location>
        <topology evidence="1 7">Multi-pass membrane protein</topology>
    </subcellularLocation>
</comment>
<dbReference type="InterPro" id="IPR035906">
    <property type="entry name" value="MetI-like_sf"/>
</dbReference>
<feature type="domain" description="ABC transmembrane type-1" evidence="8">
    <location>
        <begin position="343"/>
        <end position="549"/>
    </location>
</feature>
<dbReference type="SUPFAM" id="SSF161098">
    <property type="entry name" value="MetI-like"/>
    <property type="match status" value="2"/>
</dbReference>
<evidence type="ECO:0000256" key="4">
    <source>
        <dbReference type="ARBA" id="ARBA00022692"/>
    </source>
</evidence>
<gene>
    <name evidence="9" type="ORF">CWD77_04765</name>
</gene>
<evidence type="ECO:0000313" key="9">
    <source>
        <dbReference type="EMBL" id="PKD45368.1"/>
    </source>
</evidence>
<name>A0A2N0VME7_9BACT</name>
<sequence length="565" mass="62127">MELTKKSALFNRSVSKNSGSGWWNFATLLIALLVSIPVLTVAANIFIPSGDIWQHLASTVLPDYVKNSLWLMIGVGIGVFVIGVGSAWLVTMCRFPGSRWFNWMLILPMAVPAYLMAYTYTDFLAFTGPFQSLLRDLTGWGLGDYYFPNVRSIGGAMLMMSFVFFPYVYLLTRAAFLEQSSSLLEASRSLGATPFQSFYKIALPLARPSIAAGMALALMETLNDFGTVDYFGVQTFTTGIYRTWFGLGERAAAAQLSGFLLIFILFLILIERWSRNKMNIRQNSTGRYKQLYIYDLKGWKAWASTLFCSIPVLIGFLIPVGILTEMMISNFSSAVDARFIQFSLNTVMVASIAGIFALLVALVMAYGVRLNPNYLTKISTRIGAMGYAIPGSVIAVGILIPFGWVDNTIDGWLRENLGISSGLILSGTIFALIFAYVVRFLAVAFNTVEASLGKITDNMDEAAEGMGYSFGKILRKVHIPMMSGSLFAAIMLVVVDVIKELPATLIVRPFNFDTLAVQVYRLASDERLAESSGAALAIILVGLVPVIILSRSIAKTRKTSKVEKE</sequence>
<evidence type="ECO:0000256" key="6">
    <source>
        <dbReference type="ARBA" id="ARBA00023136"/>
    </source>
</evidence>
<protein>
    <submittedName>
        <fullName evidence="9">Iron ABC transporter permease</fullName>
    </submittedName>
</protein>
<dbReference type="PANTHER" id="PTHR30183:SF2">
    <property type="entry name" value="IRON UTILIZATION PROTEIN"/>
    <property type="match status" value="1"/>
</dbReference>
<feature type="transmembrane region" description="Helical" evidence="7">
    <location>
        <begin position="417"/>
        <end position="438"/>
    </location>
</feature>
<dbReference type="PANTHER" id="PTHR30183">
    <property type="entry name" value="MOLYBDENUM TRANSPORT SYSTEM PERMEASE PROTEIN MODB"/>
    <property type="match status" value="1"/>
</dbReference>
<evidence type="ECO:0000256" key="2">
    <source>
        <dbReference type="ARBA" id="ARBA00022448"/>
    </source>
</evidence>
<evidence type="ECO:0000256" key="5">
    <source>
        <dbReference type="ARBA" id="ARBA00022989"/>
    </source>
</evidence>
<dbReference type="Proteomes" id="UP000233398">
    <property type="component" value="Unassembled WGS sequence"/>
</dbReference>
<dbReference type="FunFam" id="1.10.3720.10:FF:000088">
    <property type="entry name" value="Iron(III) ABC transporter, permease protein"/>
    <property type="match status" value="1"/>
</dbReference>
<comment type="caution">
    <text evidence="9">The sequence shown here is derived from an EMBL/GenBank/DDBJ whole genome shotgun (WGS) entry which is preliminary data.</text>
</comment>
<feature type="transmembrane region" description="Helical" evidence="7">
    <location>
        <begin position="387"/>
        <end position="405"/>
    </location>
</feature>
<comment type="similarity">
    <text evidence="7">Belongs to the binding-protein-dependent transport system permease family.</text>
</comment>
<feature type="transmembrane region" description="Helical" evidence="7">
    <location>
        <begin position="21"/>
        <end position="47"/>
    </location>
</feature>
<evidence type="ECO:0000256" key="3">
    <source>
        <dbReference type="ARBA" id="ARBA00022475"/>
    </source>
</evidence>
<feature type="transmembrane region" description="Helical" evidence="7">
    <location>
        <begin position="342"/>
        <end position="366"/>
    </location>
</feature>
<feature type="transmembrane region" description="Helical" evidence="7">
    <location>
        <begin position="153"/>
        <end position="176"/>
    </location>
</feature>
<dbReference type="InterPro" id="IPR000515">
    <property type="entry name" value="MetI-like"/>
</dbReference>
<proteinExistence type="inferred from homology"/>
<feature type="transmembrane region" description="Helical" evidence="7">
    <location>
        <begin position="67"/>
        <end position="89"/>
    </location>
</feature>
<evidence type="ECO:0000259" key="8">
    <source>
        <dbReference type="PROSITE" id="PS50928"/>
    </source>
</evidence>
<dbReference type="CDD" id="cd06261">
    <property type="entry name" value="TM_PBP2"/>
    <property type="match status" value="2"/>
</dbReference>
<keyword evidence="4 7" id="KW-0812">Transmembrane</keyword>
<evidence type="ECO:0000313" key="10">
    <source>
        <dbReference type="Proteomes" id="UP000233398"/>
    </source>
</evidence>
<feature type="transmembrane region" description="Helical" evidence="7">
    <location>
        <begin position="301"/>
        <end position="322"/>
    </location>
</feature>